<evidence type="ECO:0000256" key="10">
    <source>
        <dbReference type="ARBA" id="ARBA00022840"/>
    </source>
</evidence>
<evidence type="ECO:0000256" key="4">
    <source>
        <dbReference type="ARBA" id="ARBA00022475"/>
    </source>
</evidence>
<dbReference type="Pfam" id="PF06580">
    <property type="entry name" value="His_kinase"/>
    <property type="match status" value="1"/>
</dbReference>
<comment type="caution">
    <text evidence="17">The sequence shown here is derived from an EMBL/GenBank/DDBJ whole genome shotgun (WGS) entry which is preliminary data.</text>
</comment>
<dbReference type="InterPro" id="IPR036890">
    <property type="entry name" value="HATPase_C_sf"/>
</dbReference>
<dbReference type="SUPFAM" id="SSF55874">
    <property type="entry name" value="ATPase domain of HSP90 chaperone/DNA topoisomerase II/histidine kinase"/>
    <property type="match status" value="1"/>
</dbReference>
<dbReference type="CDD" id="cd06225">
    <property type="entry name" value="HAMP"/>
    <property type="match status" value="1"/>
</dbReference>
<dbReference type="Gene3D" id="3.30.565.10">
    <property type="entry name" value="Histidine kinase-like ATPase, C-terminal domain"/>
    <property type="match status" value="1"/>
</dbReference>
<dbReference type="SUPFAM" id="SSF158472">
    <property type="entry name" value="HAMP domain-like"/>
    <property type="match status" value="1"/>
</dbReference>
<dbReference type="Pfam" id="PF00672">
    <property type="entry name" value="HAMP"/>
    <property type="match status" value="1"/>
</dbReference>
<reference evidence="17 18" key="1">
    <citation type="submission" date="2024-04" db="EMBL/GenBank/DDBJ databases">
        <title>Defined microbial consortia suppress multidrug-resistant proinflammatory Enterobacteriaceae via ecological control.</title>
        <authorList>
            <person name="Furuichi M."/>
            <person name="Kawaguchi T."/>
            <person name="Pust M."/>
            <person name="Yasuma K."/>
            <person name="Plichta D."/>
            <person name="Hasegawa N."/>
            <person name="Ohya T."/>
            <person name="Bhattarai S."/>
            <person name="Sasajima S."/>
            <person name="Aoto Y."/>
            <person name="Tuganbaev T."/>
            <person name="Yaginuma M."/>
            <person name="Ueda M."/>
            <person name="Okahashi N."/>
            <person name="Amafuji K."/>
            <person name="Kiridooshi Y."/>
            <person name="Sugita K."/>
            <person name="Strazar M."/>
            <person name="Skelly A."/>
            <person name="Suda W."/>
            <person name="Hattori M."/>
            <person name="Nakamoto N."/>
            <person name="Caballero S."/>
            <person name="Norman J."/>
            <person name="Olle B."/>
            <person name="Tanoue T."/>
            <person name="Arita M."/>
            <person name="Bucci V."/>
            <person name="Atarashi K."/>
            <person name="Xavier R."/>
            <person name="Honda K."/>
        </authorList>
    </citation>
    <scope>NUCLEOTIDE SEQUENCE [LARGE SCALE GENOMIC DNA]</scope>
    <source>
        <strain evidence="18">k04-0078-D8-1</strain>
    </source>
</reference>
<dbReference type="PROSITE" id="PS50885">
    <property type="entry name" value="HAMP"/>
    <property type="match status" value="1"/>
</dbReference>
<keyword evidence="10" id="KW-0067">ATP-binding</keyword>
<evidence type="ECO:0000256" key="1">
    <source>
        <dbReference type="ARBA" id="ARBA00000085"/>
    </source>
</evidence>
<accession>A0ABQ0BJU5</accession>
<dbReference type="EMBL" id="BAABYW010000002">
    <property type="protein sequence ID" value="GAA6411729.1"/>
    <property type="molecule type" value="Genomic_DNA"/>
</dbReference>
<evidence type="ECO:0000256" key="8">
    <source>
        <dbReference type="ARBA" id="ARBA00022741"/>
    </source>
</evidence>
<dbReference type="InterPro" id="IPR003594">
    <property type="entry name" value="HATPase_dom"/>
</dbReference>
<dbReference type="EC" id="2.7.13.3" evidence="3"/>
<keyword evidence="8" id="KW-0547">Nucleotide-binding</keyword>
<feature type="transmembrane region" description="Helical" evidence="14">
    <location>
        <begin position="315"/>
        <end position="333"/>
    </location>
</feature>
<dbReference type="InterPro" id="IPR050640">
    <property type="entry name" value="Bact_2-comp_sensor_kinase"/>
</dbReference>
<keyword evidence="7 14" id="KW-0812">Transmembrane</keyword>
<comment type="subcellular location">
    <subcellularLocation>
        <location evidence="2">Cell membrane</location>
        <topology evidence="2">Multi-pass membrane protein</topology>
    </subcellularLocation>
</comment>
<dbReference type="PANTHER" id="PTHR34220:SF11">
    <property type="entry name" value="SENSOR PROTEIN KINASE HPTS"/>
    <property type="match status" value="1"/>
</dbReference>
<dbReference type="InterPro" id="IPR005467">
    <property type="entry name" value="His_kinase_dom"/>
</dbReference>
<dbReference type="PANTHER" id="PTHR34220">
    <property type="entry name" value="SENSOR HISTIDINE KINASE YPDA"/>
    <property type="match status" value="1"/>
</dbReference>
<feature type="domain" description="Histidine kinase" evidence="15">
    <location>
        <begin position="408"/>
        <end position="608"/>
    </location>
</feature>
<keyword evidence="5" id="KW-0597">Phosphoprotein</keyword>
<comment type="catalytic activity">
    <reaction evidence="1">
        <text>ATP + protein L-histidine = ADP + protein N-phospho-L-histidine.</text>
        <dbReference type="EC" id="2.7.13.3"/>
    </reaction>
</comment>
<dbReference type="InterPro" id="IPR010559">
    <property type="entry name" value="Sig_transdc_His_kin_internal"/>
</dbReference>
<evidence type="ECO:0000259" key="16">
    <source>
        <dbReference type="PROSITE" id="PS50885"/>
    </source>
</evidence>
<evidence type="ECO:0000256" key="5">
    <source>
        <dbReference type="ARBA" id="ARBA00022553"/>
    </source>
</evidence>
<gene>
    <name evidence="17" type="ORF">K040078D81_58460</name>
</gene>
<evidence type="ECO:0000256" key="3">
    <source>
        <dbReference type="ARBA" id="ARBA00012438"/>
    </source>
</evidence>
<evidence type="ECO:0000256" key="6">
    <source>
        <dbReference type="ARBA" id="ARBA00022679"/>
    </source>
</evidence>
<keyword evidence="11 14" id="KW-1133">Transmembrane helix</keyword>
<keyword evidence="13 14" id="KW-0472">Membrane</keyword>
<sequence length="622" mass="72009">MCREAGEKNMRRREKGQHYQSLFVKSVAALILIGIVPLLIMGISIYSAYMDSLRETLLSNMYRSALYVGKNAADLFQEMEETTKYLYNYNITEYDYLYELMEDETITQSRREALVNDVLRDILYMNQHIDHVFFITPDRERYSVMRPPEVMVKEKEMEAFHRKNFQEGDKQMRLLPTHDTGYYSDSSDFTVSRNIMNTRTIQSADEQVLGTLYIDVSAAYFDGIINETDLEEGCRMYVIDRKEKVFVYSQEKENTGESIGKLEEYLPDMDEDKQYIKADGNYFIYRLIPNTDWVVVEEIPAFNLENSYQEIQTNILIIIGFSVILLMIIYFFYSKMMNKPIRTLKDAMEQIQDGDLDTRVTIKSNDEVGFLAKGLNQMTENLQNHIQQVYIAEIRQRDAEIEALKTQIQPHYLYNTLDVIRMTAITNDDNVTAEMIDSLSGQLKYLIGNARDMVTLQAEIDSIRNYFKIIRIRYDNRFELEINIEENLLGLEVPQLIIQPVVENAVKYGLKPKSGTGVIAINAKEEDGCLEITVMDNGVGMEPERMKTVQERLQSTETVKHPRSKRASLGLKNVYDRIKLMFGDTYGLEISSFENIGTMVKYRLPIIDGNTPAKEDPGGENV</sequence>
<dbReference type="Gene3D" id="1.10.8.500">
    <property type="entry name" value="HAMP domain in histidine kinase"/>
    <property type="match status" value="1"/>
</dbReference>
<protein>
    <recommendedName>
        <fullName evidence="3">histidine kinase</fullName>
        <ecNumber evidence="3">2.7.13.3</ecNumber>
    </recommendedName>
</protein>
<feature type="domain" description="HAMP" evidence="16">
    <location>
        <begin position="335"/>
        <end position="387"/>
    </location>
</feature>
<dbReference type="Proteomes" id="UP001600943">
    <property type="component" value="Unassembled WGS sequence"/>
</dbReference>
<evidence type="ECO:0000259" key="15">
    <source>
        <dbReference type="PROSITE" id="PS50109"/>
    </source>
</evidence>
<evidence type="ECO:0000256" key="9">
    <source>
        <dbReference type="ARBA" id="ARBA00022777"/>
    </source>
</evidence>
<evidence type="ECO:0000256" key="2">
    <source>
        <dbReference type="ARBA" id="ARBA00004651"/>
    </source>
</evidence>
<evidence type="ECO:0000256" key="12">
    <source>
        <dbReference type="ARBA" id="ARBA00023012"/>
    </source>
</evidence>
<dbReference type="InterPro" id="IPR003660">
    <property type="entry name" value="HAMP_dom"/>
</dbReference>
<name>A0ABQ0BJU5_9FIRM</name>
<dbReference type="SMART" id="SM00387">
    <property type="entry name" value="HATPase_c"/>
    <property type="match status" value="1"/>
</dbReference>
<keyword evidence="18" id="KW-1185">Reference proteome</keyword>
<evidence type="ECO:0000256" key="14">
    <source>
        <dbReference type="SAM" id="Phobius"/>
    </source>
</evidence>
<evidence type="ECO:0000313" key="17">
    <source>
        <dbReference type="EMBL" id="GAA6411729.1"/>
    </source>
</evidence>
<dbReference type="SMART" id="SM00304">
    <property type="entry name" value="HAMP"/>
    <property type="match status" value="1"/>
</dbReference>
<evidence type="ECO:0000313" key="18">
    <source>
        <dbReference type="Proteomes" id="UP001600943"/>
    </source>
</evidence>
<feature type="transmembrane region" description="Helical" evidence="14">
    <location>
        <begin position="21"/>
        <end position="49"/>
    </location>
</feature>
<keyword evidence="9 17" id="KW-0418">Kinase</keyword>
<keyword evidence="4" id="KW-1003">Cell membrane</keyword>
<evidence type="ECO:0000256" key="13">
    <source>
        <dbReference type="ARBA" id="ARBA00023136"/>
    </source>
</evidence>
<keyword evidence="6" id="KW-0808">Transferase</keyword>
<dbReference type="Pfam" id="PF02518">
    <property type="entry name" value="HATPase_c"/>
    <property type="match status" value="1"/>
</dbReference>
<dbReference type="Gene3D" id="3.30.450.20">
    <property type="entry name" value="PAS domain"/>
    <property type="match status" value="1"/>
</dbReference>
<dbReference type="PROSITE" id="PS50109">
    <property type="entry name" value="HIS_KIN"/>
    <property type="match status" value="1"/>
</dbReference>
<dbReference type="GO" id="GO:0016301">
    <property type="term" value="F:kinase activity"/>
    <property type="evidence" value="ECO:0007669"/>
    <property type="project" value="UniProtKB-KW"/>
</dbReference>
<evidence type="ECO:0000256" key="11">
    <source>
        <dbReference type="ARBA" id="ARBA00022989"/>
    </source>
</evidence>
<organism evidence="17 18">
    <name type="scientific">Blautia hominis</name>
    <dbReference type="NCBI Taxonomy" id="2025493"/>
    <lineage>
        <taxon>Bacteria</taxon>
        <taxon>Bacillati</taxon>
        <taxon>Bacillota</taxon>
        <taxon>Clostridia</taxon>
        <taxon>Lachnospirales</taxon>
        <taxon>Lachnospiraceae</taxon>
        <taxon>Blautia</taxon>
    </lineage>
</organism>
<keyword evidence="12" id="KW-0902">Two-component regulatory system</keyword>
<proteinExistence type="predicted"/>
<evidence type="ECO:0000256" key="7">
    <source>
        <dbReference type="ARBA" id="ARBA00022692"/>
    </source>
</evidence>